<feature type="compositionally biased region" description="Basic and acidic residues" evidence="1">
    <location>
        <begin position="153"/>
        <end position="167"/>
    </location>
</feature>
<evidence type="ECO:0000256" key="1">
    <source>
        <dbReference type="SAM" id="MobiDB-lite"/>
    </source>
</evidence>
<dbReference type="InterPro" id="IPR021443">
    <property type="entry name" value="DUF3093"/>
</dbReference>
<feature type="region of interest" description="Disordered" evidence="1">
    <location>
        <begin position="140"/>
        <end position="167"/>
    </location>
</feature>
<keyword evidence="2" id="KW-0812">Transmembrane</keyword>
<reference evidence="4" key="1">
    <citation type="submission" date="2018-01" db="EMBL/GenBank/DDBJ databases">
        <authorList>
            <person name="Li J."/>
        </authorList>
    </citation>
    <scope>NUCLEOTIDE SEQUENCE [LARGE SCALE GENOMIC DNA]</scope>
    <source>
        <strain evidence="4">592</strain>
    </source>
</reference>
<dbReference type="Proteomes" id="UP000244384">
    <property type="component" value="Chromosome"/>
</dbReference>
<gene>
    <name evidence="3" type="ORF">C3E78_07620</name>
</gene>
<organism evidence="3 4">
    <name type="scientific">Aeromicrobium chenweiae</name>
    <dbReference type="NCBI Taxonomy" id="2079793"/>
    <lineage>
        <taxon>Bacteria</taxon>
        <taxon>Bacillati</taxon>
        <taxon>Actinomycetota</taxon>
        <taxon>Actinomycetes</taxon>
        <taxon>Propionibacteriales</taxon>
        <taxon>Nocardioidaceae</taxon>
        <taxon>Aeromicrobium</taxon>
    </lineage>
</organism>
<proteinExistence type="predicted"/>
<evidence type="ECO:0000256" key="2">
    <source>
        <dbReference type="SAM" id="Phobius"/>
    </source>
</evidence>
<evidence type="ECO:0000313" key="3">
    <source>
        <dbReference type="EMBL" id="AWB92076.1"/>
    </source>
</evidence>
<dbReference type="Pfam" id="PF11292">
    <property type="entry name" value="DUF3093"/>
    <property type="match status" value="1"/>
</dbReference>
<keyword evidence="4" id="KW-1185">Reference proteome</keyword>
<feature type="transmembrane region" description="Helical" evidence="2">
    <location>
        <begin position="12"/>
        <end position="31"/>
    </location>
</feature>
<dbReference type="RefSeq" id="WP_108577721.1">
    <property type="nucleotide sequence ID" value="NZ_CP026952.1"/>
</dbReference>
<keyword evidence="2" id="KW-0472">Membrane</keyword>
<protein>
    <submittedName>
        <fullName evidence="3">DUF3093 domain-containing protein</fullName>
    </submittedName>
</protein>
<evidence type="ECO:0000313" key="4">
    <source>
        <dbReference type="Proteomes" id="UP000244384"/>
    </source>
</evidence>
<accession>A0A5F2EXR6</accession>
<sequence>MTTYRERLTAPISWWLAALGFAVVWGWIMLIATNWPIAIVVAVVVAAADLYLVWRYGSTLVSVTPEGLHVGAAHLEAAHVGEVTPLDRAAYRTRLGTGADARAYLVTRPYLDHGVTVGVADPSDPTPYWLISSRHPEALAAALGSPTQAPQKPAHDPIGDPSRGEEA</sequence>
<accession>A0A2S0WL52</accession>
<feature type="transmembrane region" description="Helical" evidence="2">
    <location>
        <begin position="37"/>
        <end position="54"/>
    </location>
</feature>
<dbReference type="EMBL" id="CP026952">
    <property type="protein sequence ID" value="AWB92076.1"/>
    <property type="molecule type" value="Genomic_DNA"/>
</dbReference>
<dbReference type="AlphaFoldDB" id="A0A2S0WL52"/>
<name>A0A2S0WL52_9ACTN</name>
<dbReference type="OrthoDB" id="3217020at2"/>
<keyword evidence="2" id="KW-1133">Transmembrane helix</keyword>
<dbReference type="KEGG" id="aez:C3E78_07620"/>